<gene>
    <name evidence="5" type="ORF">MATL_G00087290</name>
</gene>
<reference evidence="5" key="1">
    <citation type="submission" date="2021-01" db="EMBL/GenBank/DDBJ databases">
        <authorList>
            <person name="Zahm M."/>
            <person name="Roques C."/>
            <person name="Cabau C."/>
            <person name="Klopp C."/>
            <person name="Donnadieu C."/>
            <person name="Jouanno E."/>
            <person name="Lampietro C."/>
            <person name="Louis A."/>
            <person name="Herpin A."/>
            <person name="Echchiki A."/>
            <person name="Berthelot C."/>
            <person name="Parey E."/>
            <person name="Roest-Crollius H."/>
            <person name="Braasch I."/>
            <person name="Postlethwait J."/>
            <person name="Bobe J."/>
            <person name="Montfort J."/>
            <person name="Bouchez O."/>
            <person name="Begum T."/>
            <person name="Mejri S."/>
            <person name="Adams A."/>
            <person name="Chen W.-J."/>
            <person name="Guiguen Y."/>
        </authorList>
    </citation>
    <scope>NUCLEOTIDE SEQUENCE</scope>
    <source>
        <strain evidence="5">YG-15Mar2019-1</strain>
        <tissue evidence="5">Brain</tissue>
    </source>
</reference>
<feature type="compositionally biased region" description="Polar residues" evidence="3">
    <location>
        <begin position="26"/>
        <end position="42"/>
    </location>
</feature>
<keyword evidence="6" id="KW-1185">Reference proteome</keyword>
<comment type="cofactor">
    <cofactor evidence="1 2">
        <name>Zn(2+)</name>
        <dbReference type="ChEBI" id="CHEBI:29105"/>
    </cofactor>
    <text evidence="1 2">Binds 1 zinc ion per subunit.</text>
</comment>
<evidence type="ECO:0000313" key="6">
    <source>
        <dbReference type="Proteomes" id="UP001046870"/>
    </source>
</evidence>
<feature type="binding site" evidence="1">
    <location>
        <position position="158"/>
    </location>
    <ligand>
        <name>Zn(2+)</name>
        <dbReference type="ChEBI" id="CHEBI:29105"/>
        <note>catalytic</note>
    </ligand>
</feature>
<dbReference type="SMART" id="SM00235">
    <property type="entry name" value="ZnMc"/>
    <property type="match status" value="1"/>
</dbReference>
<sequence length="373" mass="41013">MLKNEATPVDRASSSENQLDEKAGQVNGSRDTLAGATSNPETDTELVQTEVAVVEGDILLRGYRNAVKKVWKSKNGSVSIFYTINTSLVSRKNDILAAMNMISQKACISFHKRTVEKDYLHFRPGHGCASYVGFWGGAQPIYVARTCLTGNIAHELMHALGFYHEHTRTDRGDHVTVLYKNIIEGRENNFLKRKGDTLGLQYDTESIMHYGERYFSRNGKPTIIAKHGQAIGQRTHLTELDVQRVRKLYKCGVRKDGSGRTETVSSMANLALDVIPVEPTRAPASEHSDCVHLESRELDTTTVPLPQINSESPFSDGSLIPVEGDTLPVSSRHATKAPSSTHTSGMFVSAFPENLNSTVAGESISSALKRQLP</sequence>
<dbReference type="Gene3D" id="3.40.390.10">
    <property type="entry name" value="Collagenase (Catalytic Domain)"/>
    <property type="match status" value="1"/>
</dbReference>
<keyword evidence="1 2" id="KW-0479">Metal-binding</keyword>
<dbReference type="PROSITE" id="PS51864">
    <property type="entry name" value="ASTACIN"/>
    <property type="match status" value="1"/>
</dbReference>
<feature type="binding site" evidence="1">
    <location>
        <position position="154"/>
    </location>
    <ligand>
        <name>Zn(2+)</name>
        <dbReference type="ChEBI" id="CHEBI:29105"/>
        <note>catalytic</note>
    </ligand>
</feature>
<feature type="binding site" evidence="1">
    <location>
        <position position="164"/>
    </location>
    <ligand>
        <name>Zn(2+)</name>
        <dbReference type="ChEBI" id="CHEBI:29105"/>
        <note>catalytic</note>
    </ligand>
</feature>
<name>A0A9D3Q403_MEGAT</name>
<dbReference type="Pfam" id="PF01400">
    <property type="entry name" value="Astacin"/>
    <property type="match status" value="1"/>
</dbReference>
<dbReference type="InterPro" id="IPR001506">
    <property type="entry name" value="Peptidase_M12A"/>
</dbReference>
<comment type="caution">
    <text evidence="5">The sequence shown here is derived from an EMBL/GenBank/DDBJ whole genome shotgun (WGS) entry which is preliminary data.</text>
</comment>
<organism evidence="5 6">
    <name type="scientific">Megalops atlanticus</name>
    <name type="common">Tarpon</name>
    <name type="synonym">Clupea gigantea</name>
    <dbReference type="NCBI Taxonomy" id="7932"/>
    <lineage>
        <taxon>Eukaryota</taxon>
        <taxon>Metazoa</taxon>
        <taxon>Chordata</taxon>
        <taxon>Craniata</taxon>
        <taxon>Vertebrata</taxon>
        <taxon>Euteleostomi</taxon>
        <taxon>Actinopterygii</taxon>
        <taxon>Neopterygii</taxon>
        <taxon>Teleostei</taxon>
        <taxon>Elopiformes</taxon>
        <taxon>Megalopidae</taxon>
        <taxon>Megalops</taxon>
    </lineage>
</organism>
<dbReference type="OrthoDB" id="291007at2759"/>
<dbReference type="InterPro" id="IPR024079">
    <property type="entry name" value="MetalloPept_cat_dom_sf"/>
</dbReference>
<keyword evidence="1 2" id="KW-0378">Hydrolase</keyword>
<protein>
    <recommendedName>
        <fullName evidence="2">Metalloendopeptidase</fullName>
        <ecNumber evidence="2">3.4.24.-</ecNumber>
    </recommendedName>
</protein>
<evidence type="ECO:0000256" key="3">
    <source>
        <dbReference type="SAM" id="MobiDB-lite"/>
    </source>
</evidence>
<keyword evidence="1 2" id="KW-0862">Zinc</keyword>
<proteinExistence type="predicted"/>
<dbReference type="PRINTS" id="PR00480">
    <property type="entry name" value="ASTACIN"/>
</dbReference>
<comment type="caution">
    <text evidence="1">Lacks conserved residue(s) required for the propagation of feature annotation.</text>
</comment>
<dbReference type="SUPFAM" id="SSF55486">
    <property type="entry name" value="Metalloproteases ('zincins'), catalytic domain"/>
    <property type="match status" value="1"/>
</dbReference>
<dbReference type="GO" id="GO:0008270">
    <property type="term" value="F:zinc ion binding"/>
    <property type="evidence" value="ECO:0007669"/>
    <property type="project" value="UniProtKB-UniRule"/>
</dbReference>
<feature type="domain" description="Peptidase M12A" evidence="4">
    <location>
        <begin position="65"/>
        <end position="252"/>
    </location>
</feature>
<dbReference type="Proteomes" id="UP001046870">
    <property type="component" value="Chromosome 6"/>
</dbReference>
<keyword evidence="1 2" id="KW-0645">Protease</keyword>
<dbReference type="EMBL" id="JAFDVH010000006">
    <property type="protein sequence ID" value="KAG7476863.1"/>
    <property type="molecule type" value="Genomic_DNA"/>
</dbReference>
<evidence type="ECO:0000256" key="1">
    <source>
        <dbReference type="PROSITE-ProRule" id="PRU01211"/>
    </source>
</evidence>
<dbReference type="PANTHER" id="PTHR10127:SF870">
    <property type="entry name" value="METALLOENDOPEPTIDASE"/>
    <property type="match status" value="1"/>
</dbReference>
<dbReference type="InterPro" id="IPR034035">
    <property type="entry name" value="Astacin-like_dom"/>
</dbReference>
<dbReference type="AlphaFoldDB" id="A0A9D3Q403"/>
<accession>A0A9D3Q403</accession>
<feature type="region of interest" description="Disordered" evidence="3">
    <location>
        <begin position="1"/>
        <end position="42"/>
    </location>
</feature>
<evidence type="ECO:0000313" key="5">
    <source>
        <dbReference type="EMBL" id="KAG7476863.1"/>
    </source>
</evidence>
<dbReference type="EC" id="3.4.24.-" evidence="2"/>
<dbReference type="CDD" id="cd04280">
    <property type="entry name" value="ZnMc_astacin_like"/>
    <property type="match status" value="1"/>
</dbReference>
<evidence type="ECO:0000256" key="2">
    <source>
        <dbReference type="RuleBase" id="RU361183"/>
    </source>
</evidence>
<dbReference type="GO" id="GO:0004222">
    <property type="term" value="F:metalloendopeptidase activity"/>
    <property type="evidence" value="ECO:0007669"/>
    <property type="project" value="UniProtKB-UniRule"/>
</dbReference>
<dbReference type="GO" id="GO:0006508">
    <property type="term" value="P:proteolysis"/>
    <property type="evidence" value="ECO:0007669"/>
    <property type="project" value="UniProtKB-KW"/>
</dbReference>
<dbReference type="InterPro" id="IPR006026">
    <property type="entry name" value="Peptidase_Metallo"/>
</dbReference>
<evidence type="ECO:0000259" key="4">
    <source>
        <dbReference type="PROSITE" id="PS51864"/>
    </source>
</evidence>
<dbReference type="PANTHER" id="PTHR10127">
    <property type="entry name" value="DISCOIDIN, CUB, EGF, LAMININ , AND ZINC METALLOPROTEASE DOMAIN CONTAINING"/>
    <property type="match status" value="1"/>
</dbReference>
<feature type="active site" evidence="1">
    <location>
        <position position="155"/>
    </location>
</feature>
<keyword evidence="1 2" id="KW-0482">Metalloprotease</keyword>